<dbReference type="GO" id="GO:0008170">
    <property type="term" value="F:N-methyltransferase activity"/>
    <property type="evidence" value="ECO:0007669"/>
    <property type="project" value="InterPro"/>
</dbReference>
<keyword evidence="5" id="KW-0680">Restriction system</keyword>
<evidence type="ECO:0000259" key="8">
    <source>
        <dbReference type="Pfam" id="PF02384"/>
    </source>
</evidence>
<dbReference type="Proteomes" id="UP000471678">
    <property type="component" value="Unassembled WGS sequence"/>
</dbReference>
<evidence type="ECO:0000256" key="5">
    <source>
        <dbReference type="ARBA" id="ARBA00022747"/>
    </source>
</evidence>
<evidence type="ECO:0000256" key="2">
    <source>
        <dbReference type="ARBA" id="ARBA00022603"/>
    </source>
</evidence>
<evidence type="ECO:0000256" key="6">
    <source>
        <dbReference type="ARBA" id="ARBA00047942"/>
    </source>
</evidence>
<evidence type="ECO:0000313" key="10">
    <source>
        <dbReference type="Proteomes" id="UP000471678"/>
    </source>
</evidence>
<dbReference type="PANTHER" id="PTHR42933">
    <property type="entry name" value="SLR6095 PROTEIN"/>
    <property type="match status" value="1"/>
</dbReference>
<feature type="domain" description="DNA methylase adenine-specific" evidence="8">
    <location>
        <begin position="153"/>
        <end position="424"/>
    </location>
</feature>
<dbReference type="EMBL" id="VSUB01000006">
    <property type="protein sequence ID" value="MYY64981.1"/>
    <property type="molecule type" value="Genomic_DNA"/>
</dbReference>
<dbReference type="SUPFAM" id="SSF53335">
    <property type="entry name" value="S-adenosyl-L-methionine-dependent methyltransferases"/>
    <property type="match status" value="1"/>
</dbReference>
<dbReference type="Pfam" id="PF02384">
    <property type="entry name" value="N6_Mtase"/>
    <property type="match status" value="1"/>
</dbReference>
<dbReference type="InterPro" id="IPR003356">
    <property type="entry name" value="DNA_methylase_A-5"/>
</dbReference>
<evidence type="ECO:0000256" key="1">
    <source>
        <dbReference type="ARBA" id="ARBA00011900"/>
    </source>
</evidence>
<sequence length="465" mass="53579">MDKVLEERLAAKDSYITIHDFYVLMAFYQSISQKVLRKFDKDGSILEVQKKYEESRETVQDAQFVIAPQDTYYHHYQMYKANKFEYVELVKSLYNIEEKNPKLKNIFQDVRGSTSSLPSETAFEKIDSRNEVSFEENLEIIKRSSGAKDNYDYTSKNIRKLITKLVGSKKEGVSIYDPALGTASLLLGINRAALKENKYYGQEINTQVIKIAIMNAIINDVADDKFEFKNANTLANNWEFGKADIVVSDPPMSMKWNIDKNLSQDKRYQDYGDLPNKADWGFILDGIDKLSDDGMMVVSVVQGTLFRGAKEYNIRRKLLEDGKIRAVIQLPGNTKISTTIATCLLVLRKSSEDKDVFFINASQEYEKKGLENILTEANVDKIVNTFNEKKEVQRFSHMASYKEIEKNDFNLSVARYVNQYKFKEKLDYQEEIKNLEKLDEKLSQTDATLKNLMGDLGLVEINDQK</sequence>
<dbReference type="PRINTS" id="PR00507">
    <property type="entry name" value="N12N6MTFRASE"/>
</dbReference>
<evidence type="ECO:0000256" key="3">
    <source>
        <dbReference type="ARBA" id="ARBA00022679"/>
    </source>
</evidence>
<dbReference type="InterPro" id="IPR051537">
    <property type="entry name" value="DNA_Adenine_Mtase"/>
</dbReference>
<dbReference type="GO" id="GO:0032259">
    <property type="term" value="P:methylation"/>
    <property type="evidence" value="ECO:0007669"/>
    <property type="project" value="UniProtKB-KW"/>
</dbReference>
<feature type="coiled-coil region" evidence="7">
    <location>
        <begin position="425"/>
        <end position="455"/>
    </location>
</feature>
<gene>
    <name evidence="9" type="ORF">FYL25_06010</name>
</gene>
<name>A0A6N9IRG0_9LACO</name>
<evidence type="ECO:0000256" key="7">
    <source>
        <dbReference type="SAM" id="Coils"/>
    </source>
</evidence>
<dbReference type="InterPro" id="IPR029063">
    <property type="entry name" value="SAM-dependent_MTases_sf"/>
</dbReference>
<dbReference type="AlphaFoldDB" id="A0A6N9IRG0"/>
<keyword evidence="7" id="KW-0175">Coiled coil</keyword>
<dbReference type="EC" id="2.1.1.72" evidence="1"/>
<comment type="caution">
    <text evidence="9">The sequence shown here is derived from an EMBL/GenBank/DDBJ whole genome shotgun (WGS) entry which is preliminary data.</text>
</comment>
<keyword evidence="2 9" id="KW-0489">Methyltransferase</keyword>
<evidence type="ECO:0000313" key="9">
    <source>
        <dbReference type="EMBL" id="MYY64981.1"/>
    </source>
</evidence>
<comment type="catalytic activity">
    <reaction evidence="6">
        <text>a 2'-deoxyadenosine in DNA + S-adenosyl-L-methionine = an N(6)-methyl-2'-deoxyadenosine in DNA + S-adenosyl-L-homocysteine + H(+)</text>
        <dbReference type="Rhea" id="RHEA:15197"/>
        <dbReference type="Rhea" id="RHEA-COMP:12418"/>
        <dbReference type="Rhea" id="RHEA-COMP:12419"/>
        <dbReference type="ChEBI" id="CHEBI:15378"/>
        <dbReference type="ChEBI" id="CHEBI:57856"/>
        <dbReference type="ChEBI" id="CHEBI:59789"/>
        <dbReference type="ChEBI" id="CHEBI:90615"/>
        <dbReference type="ChEBI" id="CHEBI:90616"/>
        <dbReference type="EC" id="2.1.1.72"/>
    </reaction>
</comment>
<protein>
    <recommendedName>
        <fullName evidence="1">site-specific DNA-methyltransferase (adenine-specific)</fullName>
        <ecNumber evidence="1">2.1.1.72</ecNumber>
    </recommendedName>
</protein>
<keyword evidence="4" id="KW-0949">S-adenosyl-L-methionine</keyword>
<reference evidence="9 10" key="1">
    <citation type="journal article" date="2020" name="Food Funct.">
        <title>Screening of Lactobacillus salivarius strains from the feces of Chinese populations and the evaluation of their effects against intestinal inflammation in mice.</title>
        <authorList>
            <person name="Zhai Q."/>
            <person name="Shen X."/>
            <person name="Cen S."/>
            <person name="Zhang C."/>
            <person name="Tian F."/>
            <person name="Zhao J."/>
            <person name="Zhang H."/>
            <person name="Xue Y."/>
            <person name="Chen W."/>
        </authorList>
    </citation>
    <scope>NUCLEOTIDE SEQUENCE [LARGE SCALE GENOMIC DNA]</scope>
    <source>
        <strain evidence="9 10">FYNDL5_1.scaf</strain>
    </source>
</reference>
<accession>A0A6N9IRG0</accession>
<dbReference type="GO" id="GO:0009307">
    <property type="term" value="P:DNA restriction-modification system"/>
    <property type="evidence" value="ECO:0007669"/>
    <property type="project" value="UniProtKB-KW"/>
</dbReference>
<proteinExistence type="predicted"/>
<organism evidence="9 10">
    <name type="scientific">Ligilactobacillus salivarius</name>
    <dbReference type="NCBI Taxonomy" id="1624"/>
    <lineage>
        <taxon>Bacteria</taxon>
        <taxon>Bacillati</taxon>
        <taxon>Bacillota</taxon>
        <taxon>Bacilli</taxon>
        <taxon>Lactobacillales</taxon>
        <taxon>Lactobacillaceae</taxon>
        <taxon>Ligilactobacillus</taxon>
    </lineage>
</organism>
<dbReference type="Gene3D" id="3.40.50.150">
    <property type="entry name" value="Vaccinia Virus protein VP39"/>
    <property type="match status" value="1"/>
</dbReference>
<dbReference type="RefSeq" id="WP_161022659.1">
    <property type="nucleotide sequence ID" value="NZ_VSUB01000006.1"/>
</dbReference>
<evidence type="ECO:0000256" key="4">
    <source>
        <dbReference type="ARBA" id="ARBA00022691"/>
    </source>
</evidence>
<dbReference type="GO" id="GO:0003677">
    <property type="term" value="F:DNA binding"/>
    <property type="evidence" value="ECO:0007669"/>
    <property type="project" value="InterPro"/>
</dbReference>
<dbReference type="GO" id="GO:0009007">
    <property type="term" value="F:site-specific DNA-methyltransferase (adenine-specific) activity"/>
    <property type="evidence" value="ECO:0007669"/>
    <property type="project" value="UniProtKB-EC"/>
</dbReference>
<keyword evidence="3" id="KW-0808">Transferase</keyword>
<dbReference type="PANTHER" id="PTHR42933:SF1">
    <property type="entry name" value="SITE-SPECIFIC DNA-METHYLTRANSFERASE (ADENINE-SPECIFIC)"/>
    <property type="match status" value="1"/>
</dbReference>